<evidence type="ECO:0000256" key="2">
    <source>
        <dbReference type="SAM" id="Phobius"/>
    </source>
</evidence>
<evidence type="ECO:0000256" key="1">
    <source>
        <dbReference type="SAM" id="MobiDB-lite"/>
    </source>
</evidence>
<feature type="transmembrane region" description="Helical" evidence="2">
    <location>
        <begin position="36"/>
        <end position="56"/>
    </location>
</feature>
<keyword evidence="2" id="KW-0812">Transmembrane</keyword>
<evidence type="ECO:0000313" key="3">
    <source>
        <dbReference type="EMBL" id="TYI61505.1"/>
    </source>
</evidence>
<reference evidence="3 4" key="1">
    <citation type="submission" date="2019-07" db="EMBL/GenBank/DDBJ databases">
        <title>WGS assembly of Gossypium mustelinum.</title>
        <authorList>
            <person name="Chen Z.J."/>
            <person name="Sreedasyam A."/>
            <person name="Ando A."/>
            <person name="Song Q."/>
            <person name="De L."/>
            <person name="Hulse-Kemp A."/>
            <person name="Ding M."/>
            <person name="Ye W."/>
            <person name="Kirkbride R."/>
            <person name="Jenkins J."/>
            <person name="Plott C."/>
            <person name="Lovell J."/>
            <person name="Lin Y.-M."/>
            <person name="Vaughn R."/>
            <person name="Liu B."/>
            <person name="Li W."/>
            <person name="Simpson S."/>
            <person name="Scheffler B."/>
            <person name="Saski C."/>
            <person name="Grover C."/>
            <person name="Hu G."/>
            <person name="Conover J."/>
            <person name="Carlson J."/>
            <person name="Shu S."/>
            <person name="Boston L."/>
            <person name="Williams M."/>
            <person name="Peterson D."/>
            <person name="Mcgee K."/>
            <person name="Jones D."/>
            <person name="Wendel J."/>
            <person name="Stelly D."/>
            <person name="Grimwood J."/>
            <person name="Schmutz J."/>
        </authorList>
    </citation>
    <scope>NUCLEOTIDE SEQUENCE [LARGE SCALE GENOMIC DNA]</scope>
    <source>
        <strain evidence="3">1408120.09</strain>
    </source>
</reference>
<evidence type="ECO:0000313" key="4">
    <source>
        <dbReference type="Proteomes" id="UP000323597"/>
    </source>
</evidence>
<name>A0A5D2T9T6_GOSMU</name>
<feature type="compositionally biased region" description="Basic residues" evidence="1">
    <location>
        <begin position="62"/>
        <end position="85"/>
    </location>
</feature>
<organism evidence="3 4">
    <name type="scientific">Gossypium mustelinum</name>
    <name type="common">Cotton</name>
    <name type="synonym">Gossypium caicoense</name>
    <dbReference type="NCBI Taxonomy" id="34275"/>
    <lineage>
        <taxon>Eukaryota</taxon>
        <taxon>Viridiplantae</taxon>
        <taxon>Streptophyta</taxon>
        <taxon>Embryophyta</taxon>
        <taxon>Tracheophyta</taxon>
        <taxon>Spermatophyta</taxon>
        <taxon>Magnoliopsida</taxon>
        <taxon>eudicotyledons</taxon>
        <taxon>Gunneridae</taxon>
        <taxon>Pentapetalae</taxon>
        <taxon>rosids</taxon>
        <taxon>malvids</taxon>
        <taxon>Malvales</taxon>
        <taxon>Malvaceae</taxon>
        <taxon>Malvoideae</taxon>
        <taxon>Gossypium</taxon>
    </lineage>
</organism>
<dbReference type="EMBL" id="CM017658">
    <property type="protein sequence ID" value="TYI61505.1"/>
    <property type="molecule type" value="Genomic_DNA"/>
</dbReference>
<keyword evidence="4" id="KW-1185">Reference proteome</keyword>
<feature type="region of interest" description="Disordered" evidence="1">
    <location>
        <begin position="58"/>
        <end position="85"/>
    </location>
</feature>
<sequence>MILIPTIPQDLIFLSSNKKTPKFLINGQDRGGKMGYLFLVLTHAKGALFCFGSALGREEKRKTKSKSKSILQKRKEKKRKTGKNI</sequence>
<proteinExistence type="predicted"/>
<dbReference type="Proteomes" id="UP000323597">
    <property type="component" value="Chromosome D10"/>
</dbReference>
<accession>A0A5D2T9T6</accession>
<keyword evidence="2" id="KW-1133">Transmembrane helix</keyword>
<gene>
    <name evidence="3" type="ORF">E1A91_D10G176400v1</name>
</gene>
<protein>
    <submittedName>
        <fullName evidence="3">Uncharacterized protein</fullName>
    </submittedName>
</protein>
<dbReference type="AlphaFoldDB" id="A0A5D2T9T6"/>
<keyword evidence="2" id="KW-0472">Membrane</keyword>